<reference evidence="2" key="1">
    <citation type="submission" date="2021-03" db="EMBL/GenBank/DDBJ databases">
        <title>Agromyces archimandritus sp. nov., isolated from the cockroach Archimandrita tessellata.</title>
        <authorList>
            <person name="Guzman J."/>
            <person name="Ortuzar M."/>
            <person name="Poehlein A."/>
            <person name="Daniel R."/>
            <person name="Trujillo M."/>
            <person name="Vilcinskas A."/>
        </authorList>
    </citation>
    <scope>NUCLEOTIDE SEQUENCE</scope>
    <source>
        <strain evidence="2">G127AT</strain>
    </source>
</reference>
<feature type="signal peptide" evidence="1">
    <location>
        <begin position="1"/>
        <end position="32"/>
    </location>
</feature>
<dbReference type="Proteomes" id="UP000671914">
    <property type="component" value="Chromosome"/>
</dbReference>
<keyword evidence="1" id="KW-0732">Signal</keyword>
<dbReference type="EMBL" id="CP071696">
    <property type="protein sequence ID" value="QTX03419.1"/>
    <property type="molecule type" value="Genomic_DNA"/>
</dbReference>
<name>A0A975FK21_9MICO</name>
<organism evidence="2 3">
    <name type="scientific">Agromyces archimandritae</name>
    <dbReference type="NCBI Taxonomy" id="2781962"/>
    <lineage>
        <taxon>Bacteria</taxon>
        <taxon>Bacillati</taxon>
        <taxon>Actinomycetota</taxon>
        <taxon>Actinomycetes</taxon>
        <taxon>Micrococcales</taxon>
        <taxon>Microbacteriaceae</taxon>
        <taxon>Agromyces</taxon>
    </lineage>
</organism>
<dbReference type="KEGG" id="aarc:G127AT_08545"/>
<evidence type="ECO:0000256" key="1">
    <source>
        <dbReference type="SAM" id="SignalP"/>
    </source>
</evidence>
<feature type="chain" id="PRO_5038409263" description="MSP domain-containing protein" evidence="1">
    <location>
        <begin position="33"/>
        <end position="133"/>
    </location>
</feature>
<dbReference type="RefSeq" id="WP_210895982.1">
    <property type="nucleotide sequence ID" value="NZ_CP071696.1"/>
</dbReference>
<evidence type="ECO:0000313" key="2">
    <source>
        <dbReference type="EMBL" id="QTX03419.1"/>
    </source>
</evidence>
<evidence type="ECO:0008006" key="4">
    <source>
        <dbReference type="Google" id="ProtNLM"/>
    </source>
</evidence>
<sequence length="133" mass="13649">MFGSGQPGRRAGIRTAAVLAGAFALAGLAGCAAESQQHNVDPPVIVDLNEVDGTTVEVQRGGAVDLIGDDETYTAWEADIADPAIVTFLPGRDDGSAQYNPGLTAESVGTTDVTLDNADSGETVTFTVEVTEH</sequence>
<accession>A0A975FK21</accession>
<gene>
    <name evidence="2" type="ORF">G127AT_08545</name>
</gene>
<evidence type="ECO:0000313" key="3">
    <source>
        <dbReference type="Proteomes" id="UP000671914"/>
    </source>
</evidence>
<keyword evidence="3" id="KW-1185">Reference proteome</keyword>
<dbReference type="AlphaFoldDB" id="A0A975FK21"/>
<proteinExistence type="predicted"/>
<protein>
    <recommendedName>
        <fullName evidence="4">MSP domain-containing protein</fullName>
    </recommendedName>
</protein>